<dbReference type="EMBL" id="CACRTM010000018">
    <property type="protein sequence ID" value="VYT81626.1"/>
    <property type="molecule type" value="Genomic_DNA"/>
</dbReference>
<accession>A0A6N2ZUQ0</accession>
<proteinExistence type="predicted"/>
<evidence type="ECO:0008006" key="2">
    <source>
        <dbReference type="Google" id="ProtNLM"/>
    </source>
</evidence>
<evidence type="ECO:0000313" key="1">
    <source>
        <dbReference type="EMBL" id="VYT81626.1"/>
    </source>
</evidence>
<organism evidence="1">
    <name type="scientific">Klebsiella oxytoca</name>
    <dbReference type="NCBI Taxonomy" id="571"/>
    <lineage>
        <taxon>Bacteria</taxon>
        <taxon>Pseudomonadati</taxon>
        <taxon>Pseudomonadota</taxon>
        <taxon>Gammaproteobacteria</taxon>
        <taxon>Enterobacterales</taxon>
        <taxon>Enterobacteriaceae</taxon>
        <taxon>Klebsiella/Raoultella group</taxon>
        <taxon>Klebsiella</taxon>
    </lineage>
</organism>
<reference evidence="1" key="1">
    <citation type="submission" date="2019-11" db="EMBL/GenBank/DDBJ databases">
        <authorList>
            <person name="Feng L."/>
        </authorList>
    </citation>
    <scope>NUCLEOTIDE SEQUENCE</scope>
    <source>
        <strain evidence="1">KOxytocaLFYP65</strain>
    </source>
</reference>
<dbReference type="AlphaFoldDB" id="A0A6N2ZUQ0"/>
<dbReference type="Gene3D" id="3.90.1720.10">
    <property type="entry name" value="endopeptidase domain like (from Nostoc punctiforme)"/>
    <property type="match status" value="1"/>
</dbReference>
<protein>
    <recommendedName>
        <fullName evidence="2">Lipoprotein yaeF</fullName>
    </recommendedName>
</protein>
<sequence>MWFCSEFVSDAFAKAGHPLTLAQPGWISPSDLLHMREGDVANFKPETQLQYIGHLKLGIYIKTSRLVGLN</sequence>
<gene>
    <name evidence="1" type="ORF">KOLFYP65_03470</name>
</gene>
<name>A0A6N2ZUQ0_KLEOX</name>